<dbReference type="Proteomes" id="UP000263232">
    <property type="component" value="Chromosome"/>
</dbReference>
<dbReference type="InterPro" id="IPR007210">
    <property type="entry name" value="ABC_Gly_betaine_transp_sub-bd"/>
</dbReference>
<dbReference type="CDD" id="cd13610">
    <property type="entry name" value="PBP2_ChoS"/>
    <property type="match status" value="1"/>
</dbReference>
<comment type="similarity">
    <text evidence="6">In the C-terminal section; belongs to the OsmX family.</text>
</comment>
<dbReference type="InterPro" id="IPR035906">
    <property type="entry name" value="MetI-like_sf"/>
</dbReference>
<comment type="subcellular location">
    <subcellularLocation>
        <location evidence="8">Cell membrane</location>
        <topology evidence="8">Multi-pass membrane protein</topology>
    </subcellularLocation>
    <subcellularLocation>
        <location evidence="1">Membrane</location>
        <topology evidence="1">Multi-pass membrane protein</topology>
    </subcellularLocation>
</comment>
<keyword evidence="5 8" id="KW-0472">Membrane</keyword>
<dbReference type="OrthoDB" id="9801163at2"/>
<evidence type="ECO:0000256" key="8">
    <source>
        <dbReference type="RuleBase" id="RU363032"/>
    </source>
</evidence>
<sequence length="504" mass="55172">MEALLTTFNERRGALGQAILEHLQISLLALLLAILIAVPLAIVIKERPRARQFVLQMSAVVQTIPSLAILGLLIPLVGIGTVPAIIALVVYALFPILQNTLTGFMEIDPALEEAAEAFGMTRWEKLRKFQLALAMPVLMSGVRTAAVSIIGTATLAALIGAGGLGSFILLGIDRHDTSLILLGAIFSALLAIIFNYVIGWLEHQLLRRIVLSFLALILVVVASYVPVMGQSGPDLVIGGKLGAEPEILINMYEQLLEAETDLEVAVKPNFGKTTFVFEAVQNGDIDIYPEFSGTVINSLLTAPPTDLTNDPRQVYEAAREHILQEYEMAYLEPLAFQNTYALAVRRDFAEAHDLATISDLKALEDDLVAGFTLEFADREDGNKGLQALYGLDMEVATMEPALRYQAIANDEVQVIDAYSTDSQLISYDLVLLEDDRQLFLPYQGAPLLLADTLAEYPEIEPVLNQLAGRISEEEMQAMNYAVDVEDRPAREVAREYLQGAGFLE</sequence>
<dbReference type="SUPFAM" id="SSF53850">
    <property type="entry name" value="Periplasmic binding protein-like II"/>
    <property type="match status" value="1"/>
</dbReference>
<dbReference type="Gene3D" id="3.40.190.120">
    <property type="entry name" value="Osmoprotection protein (prox), domain 2"/>
    <property type="match status" value="1"/>
</dbReference>
<evidence type="ECO:0000313" key="11">
    <source>
        <dbReference type="Proteomes" id="UP000263232"/>
    </source>
</evidence>
<keyword evidence="11" id="KW-1185">Reference proteome</keyword>
<evidence type="ECO:0000256" key="4">
    <source>
        <dbReference type="ARBA" id="ARBA00022989"/>
    </source>
</evidence>
<dbReference type="FunFam" id="1.10.3720.10:FF:000001">
    <property type="entry name" value="Glycine betaine ABC transporter, permease"/>
    <property type="match status" value="1"/>
</dbReference>
<evidence type="ECO:0000256" key="1">
    <source>
        <dbReference type="ARBA" id="ARBA00004141"/>
    </source>
</evidence>
<feature type="domain" description="ABC transmembrane type-1" evidence="9">
    <location>
        <begin position="19"/>
        <end position="198"/>
    </location>
</feature>
<feature type="transmembrane region" description="Helical" evidence="8">
    <location>
        <begin position="145"/>
        <end position="172"/>
    </location>
</feature>
<evidence type="ECO:0000256" key="2">
    <source>
        <dbReference type="ARBA" id="ARBA00022448"/>
    </source>
</evidence>
<gene>
    <name evidence="10" type="ORF">CL176_06635</name>
</gene>
<evidence type="ECO:0000256" key="3">
    <source>
        <dbReference type="ARBA" id="ARBA00022692"/>
    </source>
</evidence>
<dbReference type="AlphaFoldDB" id="A0A347WNS6"/>
<dbReference type="Pfam" id="PF04069">
    <property type="entry name" value="OpuAC"/>
    <property type="match status" value="1"/>
</dbReference>
<dbReference type="KEGG" id="abae:CL176_06635"/>
<dbReference type="InterPro" id="IPR051204">
    <property type="entry name" value="ABC_transp_perm/SBD"/>
</dbReference>
<name>A0A347WNS6_9LACT</name>
<evidence type="ECO:0000256" key="7">
    <source>
        <dbReference type="ARBA" id="ARBA00035652"/>
    </source>
</evidence>
<evidence type="ECO:0000259" key="9">
    <source>
        <dbReference type="PROSITE" id="PS50928"/>
    </source>
</evidence>
<evidence type="ECO:0000313" key="10">
    <source>
        <dbReference type="EMBL" id="AXY26733.1"/>
    </source>
</evidence>
<dbReference type="Gene3D" id="1.10.3720.10">
    <property type="entry name" value="MetI-like"/>
    <property type="match status" value="1"/>
</dbReference>
<accession>A0A347WNS6</accession>
<dbReference type="InterPro" id="IPR000515">
    <property type="entry name" value="MetI-like"/>
</dbReference>
<feature type="transmembrane region" description="Helical" evidence="8">
    <location>
        <begin position="25"/>
        <end position="44"/>
    </location>
</feature>
<dbReference type="CDD" id="cd06261">
    <property type="entry name" value="TM_PBP2"/>
    <property type="match status" value="1"/>
</dbReference>
<dbReference type="GO" id="GO:0022857">
    <property type="term" value="F:transmembrane transporter activity"/>
    <property type="evidence" value="ECO:0007669"/>
    <property type="project" value="InterPro"/>
</dbReference>
<reference evidence="10 11" key="1">
    <citation type="submission" date="2017-09" db="EMBL/GenBank/DDBJ databases">
        <title>Complete genome sequence of Oxytococcus suis strain ZY16052.</title>
        <authorList>
            <person name="Li F."/>
        </authorList>
    </citation>
    <scope>NUCLEOTIDE SEQUENCE [LARGE SCALE GENOMIC DNA]</scope>
    <source>
        <strain evidence="10 11">ZY16052</strain>
    </source>
</reference>
<dbReference type="RefSeq" id="WP_118991586.1">
    <property type="nucleotide sequence ID" value="NZ_CP023434.1"/>
</dbReference>
<feature type="transmembrane region" description="Helical" evidence="8">
    <location>
        <begin position="64"/>
        <end position="94"/>
    </location>
</feature>
<feature type="transmembrane region" description="Helical" evidence="8">
    <location>
        <begin position="179"/>
        <end position="199"/>
    </location>
</feature>
<organism evidence="10 11">
    <name type="scientific">Suicoccus acidiformans</name>
    <dbReference type="NCBI Taxonomy" id="2036206"/>
    <lineage>
        <taxon>Bacteria</taxon>
        <taxon>Bacillati</taxon>
        <taxon>Bacillota</taxon>
        <taxon>Bacilli</taxon>
        <taxon>Lactobacillales</taxon>
        <taxon>Aerococcaceae</taxon>
        <taxon>Suicoccus</taxon>
    </lineage>
</organism>
<feature type="transmembrane region" description="Helical" evidence="8">
    <location>
        <begin position="205"/>
        <end position="225"/>
    </location>
</feature>
<dbReference type="PANTHER" id="PTHR30177:SF4">
    <property type="entry name" value="OSMOPROTECTANT IMPORT PERMEASE PROTEIN OSMW"/>
    <property type="match status" value="1"/>
</dbReference>
<dbReference type="EMBL" id="CP023434">
    <property type="protein sequence ID" value="AXY26733.1"/>
    <property type="molecule type" value="Genomic_DNA"/>
</dbReference>
<proteinExistence type="inferred from homology"/>
<dbReference type="Pfam" id="PF00528">
    <property type="entry name" value="BPD_transp_1"/>
    <property type="match status" value="1"/>
</dbReference>
<evidence type="ECO:0000256" key="5">
    <source>
        <dbReference type="ARBA" id="ARBA00023136"/>
    </source>
</evidence>
<dbReference type="PANTHER" id="PTHR30177">
    <property type="entry name" value="GLYCINE BETAINE/L-PROLINE TRANSPORT SYSTEM PERMEASE PROTEIN PROW"/>
    <property type="match status" value="1"/>
</dbReference>
<dbReference type="GO" id="GO:0031460">
    <property type="term" value="P:glycine betaine transport"/>
    <property type="evidence" value="ECO:0007669"/>
    <property type="project" value="TreeGrafter"/>
</dbReference>
<dbReference type="PROSITE" id="PS50928">
    <property type="entry name" value="ABC_TM1"/>
    <property type="match status" value="1"/>
</dbReference>
<comment type="similarity">
    <text evidence="8">Belongs to the binding-protein-dependent transport system permease family.</text>
</comment>
<comment type="similarity">
    <text evidence="7">In the N-terminal section; belongs to the binding-protein-dependent transport system permease family.</text>
</comment>
<keyword evidence="4 8" id="KW-1133">Transmembrane helix</keyword>
<keyword evidence="2 8" id="KW-0813">Transport</keyword>
<dbReference type="SUPFAM" id="SSF161098">
    <property type="entry name" value="MetI-like"/>
    <property type="match status" value="1"/>
</dbReference>
<keyword evidence="3 8" id="KW-0812">Transmembrane</keyword>
<dbReference type="GO" id="GO:0043190">
    <property type="term" value="C:ATP-binding cassette (ABC) transporter complex"/>
    <property type="evidence" value="ECO:0007669"/>
    <property type="project" value="InterPro"/>
</dbReference>
<evidence type="ECO:0000256" key="6">
    <source>
        <dbReference type="ARBA" id="ARBA00035642"/>
    </source>
</evidence>
<dbReference type="Gene3D" id="3.40.190.10">
    <property type="entry name" value="Periplasmic binding protein-like II"/>
    <property type="match status" value="1"/>
</dbReference>
<dbReference type="InterPro" id="IPR058089">
    <property type="entry name" value="EgtUBC_SBD"/>
</dbReference>
<protein>
    <submittedName>
        <fullName evidence="10">Glycine/betaine ABC transporter permease</fullName>
    </submittedName>
</protein>